<evidence type="ECO:0000313" key="2">
    <source>
        <dbReference type="Proteomes" id="UP000284702"/>
    </source>
</evidence>
<proteinExistence type="predicted"/>
<gene>
    <name evidence="1" type="ORF">B5M09_011834</name>
</gene>
<comment type="caution">
    <text evidence="1">The sequence shown here is derived from an EMBL/GenBank/DDBJ whole genome shotgun (WGS) entry which is preliminary data.</text>
</comment>
<dbReference type="Proteomes" id="UP000284702">
    <property type="component" value="Unassembled WGS sequence"/>
</dbReference>
<reference evidence="1" key="1">
    <citation type="submission" date="2018-07" db="EMBL/GenBank/DDBJ databases">
        <title>Annotation of Aphanomyces astaci genome assembly.</title>
        <authorList>
            <person name="Studholme D.J."/>
        </authorList>
    </citation>
    <scope>NUCLEOTIDE SEQUENCE [LARGE SCALE GENOMIC DNA]</scope>
    <source>
        <strain evidence="1">Pc</strain>
    </source>
</reference>
<sequence length="181" mass="19788">MGDAVTHSHCAAVLADQVLSVVVPTANISTRFAGSSVKVLASAANPAQVSKLRSLWLKALPHLAKKDLRNVVKYFGSDVVRMLVYNNRFRDDNATFTVEEYARTAIALMAVLDKTGLLDVVAADMFPTCDKVEGILKGDGTAQTLLCCLRRFAQPASYICWIDWGLNTHTKVELSSRSNQE</sequence>
<accession>A0A425DLE1</accession>
<dbReference type="AlphaFoldDB" id="A0A425DLE1"/>
<dbReference type="VEuPathDB" id="FungiDB:H257_19322"/>
<evidence type="ECO:0000313" key="1">
    <source>
        <dbReference type="EMBL" id="RQM30051.1"/>
    </source>
</evidence>
<dbReference type="EMBL" id="MZMZ02000987">
    <property type="protein sequence ID" value="RQM30051.1"/>
    <property type="molecule type" value="Genomic_DNA"/>
</dbReference>
<keyword evidence="2" id="KW-1185">Reference proteome</keyword>
<organism evidence="1 2">
    <name type="scientific">Aphanomyces astaci</name>
    <name type="common">Crayfish plague agent</name>
    <dbReference type="NCBI Taxonomy" id="112090"/>
    <lineage>
        <taxon>Eukaryota</taxon>
        <taxon>Sar</taxon>
        <taxon>Stramenopiles</taxon>
        <taxon>Oomycota</taxon>
        <taxon>Saprolegniomycetes</taxon>
        <taxon>Saprolegniales</taxon>
        <taxon>Verrucalvaceae</taxon>
        <taxon>Aphanomyces</taxon>
    </lineage>
</organism>
<protein>
    <submittedName>
        <fullName evidence="1">Uncharacterized protein</fullName>
    </submittedName>
</protein>
<name>A0A425DLE1_APHAT</name>